<feature type="region of interest" description="Disordered" evidence="1">
    <location>
        <begin position="204"/>
        <end position="235"/>
    </location>
</feature>
<evidence type="ECO:0000313" key="4">
    <source>
        <dbReference type="RefSeq" id="XP_030386242.1"/>
    </source>
</evidence>
<feature type="region of interest" description="Disordered" evidence="1">
    <location>
        <begin position="254"/>
        <end position="361"/>
    </location>
</feature>
<feature type="compositionally biased region" description="Basic and acidic residues" evidence="1">
    <location>
        <begin position="41"/>
        <end position="69"/>
    </location>
</feature>
<evidence type="ECO:0000259" key="2">
    <source>
        <dbReference type="Pfam" id="PF14846"/>
    </source>
</evidence>
<gene>
    <name evidence="4" type="primary">LOC115633038</name>
</gene>
<dbReference type="RefSeq" id="XP_030386242.1">
    <property type="nucleotide sequence ID" value="XM_030530382.1"/>
</dbReference>
<feature type="compositionally biased region" description="Basic and acidic residues" evidence="1">
    <location>
        <begin position="307"/>
        <end position="348"/>
    </location>
</feature>
<feature type="compositionally biased region" description="Polar residues" evidence="1">
    <location>
        <begin position="286"/>
        <end position="304"/>
    </location>
</feature>
<dbReference type="Proteomes" id="UP000504634">
    <property type="component" value="Unplaced"/>
</dbReference>
<feature type="domain" description="DUF4485" evidence="2">
    <location>
        <begin position="110"/>
        <end position="156"/>
    </location>
</feature>
<evidence type="ECO:0000313" key="3">
    <source>
        <dbReference type="Proteomes" id="UP000504634"/>
    </source>
</evidence>
<reference evidence="4" key="1">
    <citation type="submission" date="2025-08" db="UniProtKB">
        <authorList>
            <consortium name="RefSeq"/>
        </authorList>
    </citation>
    <scope>IDENTIFICATION</scope>
    <source>
        <strain evidence="4">11010-0011.00</strain>
        <tissue evidence="4">Whole body</tissue>
    </source>
</reference>
<accession>A0A6J2UGK1</accession>
<dbReference type="OrthoDB" id="6623662at2759"/>
<feature type="region of interest" description="Disordered" evidence="1">
    <location>
        <begin position="1"/>
        <end position="77"/>
    </location>
</feature>
<organism evidence="3 4">
    <name type="scientific">Drosophila lebanonensis</name>
    <name type="common">Fruit fly</name>
    <name type="synonym">Scaptodrosophila lebanonensis</name>
    <dbReference type="NCBI Taxonomy" id="7225"/>
    <lineage>
        <taxon>Eukaryota</taxon>
        <taxon>Metazoa</taxon>
        <taxon>Ecdysozoa</taxon>
        <taxon>Arthropoda</taxon>
        <taxon>Hexapoda</taxon>
        <taxon>Insecta</taxon>
        <taxon>Pterygota</taxon>
        <taxon>Neoptera</taxon>
        <taxon>Endopterygota</taxon>
        <taxon>Diptera</taxon>
        <taxon>Brachycera</taxon>
        <taxon>Muscomorpha</taxon>
        <taxon>Ephydroidea</taxon>
        <taxon>Drosophilidae</taxon>
        <taxon>Scaptodrosophila</taxon>
    </lineage>
</organism>
<evidence type="ECO:0000256" key="1">
    <source>
        <dbReference type="SAM" id="MobiDB-lite"/>
    </source>
</evidence>
<dbReference type="AlphaFoldDB" id="A0A6J2UGK1"/>
<keyword evidence="3" id="KW-1185">Reference proteome</keyword>
<protein>
    <submittedName>
        <fullName evidence="4">Uncharacterized protein LOC115633038</fullName>
    </submittedName>
</protein>
<dbReference type="Pfam" id="PF14846">
    <property type="entry name" value="DUF4485"/>
    <property type="match status" value="1"/>
</dbReference>
<name>A0A6J2UGK1_DROLE</name>
<feature type="compositionally biased region" description="Basic and acidic residues" evidence="1">
    <location>
        <begin position="1"/>
        <end position="32"/>
    </location>
</feature>
<dbReference type="InterPro" id="IPR027831">
    <property type="entry name" value="DUF4485"/>
</dbReference>
<feature type="compositionally biased region" description="Polar residues" evidence="1">
    <location>
        <begin position="259"/>
        <end position="268"/>
    </location>
</feature>
<dbReference type="GeneID" id="115633038"/>
<proteinExistence type="predicted"/>
<sequence length="462" mass="53805">MSSSRNRERRREGATGGERGGRLDQKRSDTSTRSRNSTSQSRDRNRDSRDRDRDARNRPRSSRDVHDAEDSPYTTEGGATLLTNDFLLMLELSPLPEEAFARNTLEYRQAWLWLNKLSTLSCNTLYERRMRNMYMSHLSVCLNQKRLYGIFLQVPPIELEWVDFTETTAAQAVSRSMALAGSMMAGNMTQHQQPSMNMGMDSCYNQPQMPQQQQSNLYSGGPAMDSRASMPCGPEMMGAPSSFYLSDNFRYTGGEADSKANTNKSPDSNAEKMQPRQGRRKHQRYMLTSSSDNLTDSQIRSRSSPPKLRDTYKTRDFSKLQQTKTRESREPQHPFETRESSRARERLTTRSPSPPWNDKMLQLFGPRFPTDEEVAKRTPEERQRRCDMRYLLELVRSELRGHIGPENCFLEYEVERYRKFYEEHKHEENQFKAHMGSNENDERVFLLLNMQNDLIKLLSERD</sequence>